<proteinExistence type="predicted"/>
<feature type="compositionally biased region" description="Acidic residues" evidence="1">
    <location>
        <begin position="318"/>
        <end position="328"/>
    </location>
</feature>
<reference evidence="2 3" key="1">
    <citation type="submission" date="2014-06" db="EMBL/GenBank/DDBJ databases">
        <title>Evolutionary Origins and Diversification of the Mycorrhizal Mutualists.</title>
        <authorList>
            <consortium name="DOE Joint Genome Institute"/>
            <consortium name="Mycorrhizal Genomics Consortium"/>
            <person name="Kohler A."/>
            <person name="Kuo A."/>
            <person name="Nagy L.G."/>
            <person name="Floudas D."/>
            <person name="Copeland A."/>
            <person name="Barry K.W."/>
            <person name="Cichocki N."/>
            <person name="Veneault-Fourrey C."/>
            <person name="LaButti K."/>
            <person name="Lindquist E.A."/>
            <person name="Lipzen A."/>
            <person name="Lundell T."/>
            <person name="Morin E."/>
            <person name="Murat C."/>
            <person name="Riley R."/>
            <person name="Ohm R."/>
            <person name="Sun H."/>
            <person name="Tunlid A."/>
            <person name="Henrissat B."/>
            <person name="Grigoriev I.V."/>
            <person name="Hibbett D.S."/>
            <person name="Martin F."/>
        </authorList>
    </citation>
    <scope>NUCLEOTIDE SEQUENCE [LARGE SCALE GENOMIC DNA]</scope>
    <source>
        <strain evidence="2 3">SS14</strain>
    </source>
</reference>
<dbReference type="EMBL" id="KN837136">
    <property type="protein sequence ID" value="KIJ41576.1"/>
    <property type="molecule type" value="Genomic_DNA"/>
</dbReference>
<evidence type="ECO:0000256" key="1">
    <source>
        <dbReference type="SAM" id="MobiDB-lite"/>
    </source>
</evidence>
<sequence>MSQIPSHILAWKKSSEVVRMEQIPAGDPRRTVQGFEADPLFHGPAPRIDYDDPYEQDEDRLKRVTRYWAVRDVEREQRTRRYNELLAAEMQASIQRCEAEQAAKEGMAEPSGKGKEAPKTPRRTPRKAANVLLSNSEEEKEDGDEASPSCVECLRKKIACIPQPGKKWSCMACYKRKIRCDFLDKTVWVVLEGSRRMAESVRELAGMEKRREYFRLELKWYELQHFSFDLQQAGELDAAAADFRLLQMLHLKGQGLDIPEDLEEQFRTERLNIEMRVRERVDAVEKSMDEVRHEGRFILPSGESADSPTPSGKRKANDEEEEETEGEIEERAVRTKRRKVFSDDE</sequence>
<dbReference type="Proteomes" id="UP000054279">
    <property type="component" value="Unassembled WGS sequence"/>
</dbReference>
<feature type="region of interest" description="Disordered" evidence="1">
    <location>
        <begin position="98"/>
        <end position="127"/>
    </location>
</feature>
<feature type="compositionally biased region" description="Basic and acidic residues" evidence="1">
    <location>
        <begin position="98"/>
        <end position="119"/>
    </location>
</feature>
<organism evidence="2 3">
    <name type="scientific">Sphaerobolus stellatus (strain SS14)</name>
    <dbReference type="NCBI Taxonomy" id="990650"/>
    <lineage>
        <taxon>Eukaryota</taxon>
        <taxon>Fungi</taxon>
        <taxon>Dikarya</taxon>
        <taxon>Basidiomycota</taxon>
        <taxon>Agaricomycotina</taxon>
        <taxon>Agaricomycetes</taxon>
        <taxon>Phallomycetidae</taxon>
        <taxon>Geastrales</taxon>
        <taxon>Sphaerobolaceae</taxon>
        <taxon>Sphaerobolus</taxon>
    </lineage>
</organism>
<accession>A0A0C9VTT7</accession>
<name>A0A0C9VTT7_SPHS4</name>
<dbReference type="HOGENOM" id="CLU_041952_0_0_1"/>
<keyword evidence="3" id="KW-1185">Reference proteome</keyword>
<feature type="region of interest" description="Disordered" evidence="1">
    <location>
        <begin position="29"/>
        <end position="54"/>
    </location>
</feature>
<evidence type="ECO:0008006" key="4">
    <source>
        <dbReference type="Google" id="ProtNLM"/>
    </source>
</evidence>
<evidence type="ECO:0000313" key="3">
    <source>
        <dbReference type="Proteomes" id="UP000054279"/>
    </source>
</evidence>
<gene>
    <name evidence="2" type="ORF">M422DRAFT_255501</name>
</gene>
<protein>
    <recommendedName>
        <fullName evidence="4">Zn(2)-C6 fungal-type domain-containing protein</fullName>
    </recommendedName>
</protein>
<evidence type="ECO:0000313" key="2">
    <source>
        <dbReference type="EMBL" id="KIJ41576.1"/>
    </source>
</evidence>
<feature type="region of interest" description="Disordered" evidence="1">
    <location>
        <begin position="295"/>
        <end position="345"/>
    </location>
</feature>
<dbReference type="AlphaFoldDB" id="A0A0C9VTT7"/>